<sequence>MSETTHMGNSCCCEAPTVVYRYENANSCIMRPMRSPNATGRSAAVTRDAPRNVRDNKETANTMINNCVRKVHLMARHIPIVDANTVHRQHHNPLRRQSSSPSGTPRAPLMPRTSVTHDSWPRSLHTSEVLTPREQSNLCDRVRQSMMLGSGVSSLAASSVQQIQILGDQRSVDEVIQCLHVVPGGFSNGDAEGSPVFPALPLVLPQGANMLLGESPVAVAS</sequence>
<evidence type="ECO:0000313" key="2">
    <source>
        <dbReference type="EMBL" id="CUG86347.1"/>
    </source>
</evidence>
<evidence type="ECO:0000313" key="3">
    <source>
        <dbReference type="Proteomes" id="UP000051952"/>
    </source>
</evidence>
<keyword evidence="3" id="KW-1185">Reference proteome</keyword>
<dbReference type="AlphaFoldDB" id="A0A0S4J848"/>
<reference evidence="3" key="1">
    <citation type="submission" date="2015-09" db="EMBL/GenBank/DDBJ databases">
        <authorList>
            <consortium name="Pathogen Informatics"/>
        </authorList>
    </citation>
    <scope>NUCLEOTIDE SEQUENCE [LARGE SCALE GENOMIC DNA]</scope>
    <source>
        <strain evidence="3">Lake Konstanz</strain>
    </source>
</reference>
<protein>
    <submittedName>
        <fullName evidence="2">Uncharacterized protein</fullName>
    </submittedName>
</protein>
<accession>A0A0S4J848</accession>
<organism evidence="2 3">
    <name type="scientific">Bodo saltans</name>
    <name type="common">Flagellated protozoan</name>
    <dbReference type="NCBI Taxonomy" id="75058"/>
    <lineage>
        <taxon>Eukaryota</taxon>
        <taxon>Discoba</taxon>
        <taxon>Euglenozoa</taxon>
        <taxon>Kinetoplastea</taxon>
        <taxon>Metakinetoplastina</taxon>
        <taxon>Eubodonida</taxon>
        <taxon>Bodonidae</taxon>
        <taxon>Bodo</taxon>
    </lineage>
</organism>
<proteinExistence type="predicted"/>
<dbReference type="VEuPathDB" id="TriTrypDB:BSAL_92675"/>
<gene>
    <name evidence="2" type="ORF">BSAL_92675</name>
</gene>
<dbReference type="EMBL" id="CYKH01001279">
    <property type="protein sequence ID" value="CUG86347.1"/>
    <property type="molecule type" value="Genomic_DNA"/>
</dbReference>
<dbReference type="Proteomes" id="UP000051952">
    <property type="component" value="Unassembled WGS sequence"/>
</dbReference>
<feature type="region of interest" description="Disordered" evidence="1">
    <location>
        <begin position="84"/>
        <end position="129"/>
    </location>
</feature>
<evidence type="ECO:0000256" key="1">
    <source>
        <dbReference type="SAM" id="MobiDB-lite"/>
    </source>
</evidence>
<name>A0A0S4J848_BODSA</name>